<dbReference type="OrthoDB" id="7775479at2"/>
<keyword evidence="2" id="KW-1185">Reference proteome</keyword>
<evidence type="ECO:0000313" key="2">
    <source>
        <dbReference type="Proteomes" id="UP000078596"/>
    </source>
</evidence>
<sequence length="75" mass="8463">MEKYANLSGESHVDAYEIGSDRITVQFNDGDAYLYTYESADAANVEQMKRLATGGRGLNTFINDHVRKRYAGKLR</sequence>
<dbReference type="RefSeq" id="WP_066098308.1">
    <property type="nucleotide sequence ID" value="NZ_CP016027.1"/>
</dbReference>
<evidence type="ECO:0000313" key="1">
    <source>
        <dbReference type="EMBL" id="ANJ66371.1"/>
    </source>
</evidence>
<accession>A0A191ZER7</accession>
<protein>
    <recommendedName>
        <fullName evidence="3">KTSC domain-containing protein</fullName>
    </recommendedName>
</protein>
<dbReference type="Proteomes" id="UP000078596">
    <property type="component" value="Chromosome"/>
</dbReference>
<name>A0A191ZER7_9GAMM</name>
<reference evidence="1 2" key="1">
    <citation type="submission" date="2016-06" db="EMBL/GenBank/DDBJ databases">
        <title>Insight into the functional genes involving in sulfur oxidation in Pearl River water.</title>
        <authorList>
            <person name="Luo J."/>
            <person name="Tan X."/>
            <person name="Lin W."/>
        </authorList>
    </citation>
    <scope>NUCLEOTIDE SEQUENCE [LARGE SCALE GENOMIC DNA]</scope>
    <source>
        <strain evidence="1 2">LS2</strain>
    </source>
</reference>
<gene>
    <name evidence="1" type="ORF">A9404_02325</name>
</gene>
<dbReference type="AlphaFoldDB" id="A0A191ZER7"/>
<proteinExistence type="predicted"/>
<organism evidence="1 2">
    <name type="scientific">Halothiobacillus diazotrophicus</name>
    <dbReference type="NCBI Taxonomy" id="1860122"/>
    <lineage>
        <taxon>Bacteria</taxon>
        <taxon>Pseudomonadati</taxon>
        <taxon>Pseudomonadota</taxon>
        <taxon>Gammaproteobacteria</taxon>
        <taxon>Chromatiales</taxon>
        <taxon>Halothiobacillaceae</taxon>
        <taxon>Halothiobacillus</taxon>
    </lineage>
</organism>
<dbReference type="KEGG" id="haz:A9404_02325"/>
<dbReference type="EMBL" id="CP016027">
    <property type="protein sequence ID" value="ANJ66371.1"/>
    <property type="molecule type" value="Genomic_DNA"/>
</dbReference>
<evidence type="ECO:0008006" key="3">
    <source>
        <dbReference type="Google" id="ProtNLM"/>
    </source>
</evidence>